<dbReference type="EMBL" id="CAAKNF010000025">
    <property type="protein sequence ID" value="VIP00212.1"/>
    <property type="molecule type" value="Genomic_DNA"/>
</dbReference>
<dbReference type="GeneID" id="66058622"/>
<evidence type="ECO:0000313" key="1">
    <source>
        <dbReference type="EMBL" id="VIP00212.1"/>
    </source>
</evidence>
<dbReference type="WBParaSite" id="Bm17167.1">
    <property type="protein sequence ID" value="Bm17167.1"/>
    <property type="gene ID" value="WBGene00268310"/>
</dbReference>
<sequence>MMIYCDIEMLKVKLLRHLMSTPMTLLQVCIYLVHNKMRFRSIFTNLLFPQTTHPVNMEMLNRTTWTISTSRIT</sequence>
<gene>
    <name evidence="1" type="primary">Bm17167</name>
    <name evidence="1" type="ORF">BM_BM17167</name>
</gene>
<accession>A0A8L7STB6</accession>
<accession>A0A4E9FT69</accession>
<organism evidence="1">
    <name type="scientific">Brugia malayi</name>
    <name type="common">Filarial nematode worm</name>
    <dbReference type="NCBI Taxonomy" id="6279"/>
    <lineage>
        <taxon>Eukaryota</taxon>
        <taxon>Metazoa</taxon>
        <taxon>Ecdysozoa</taxon>
        <taxon>Nematoda</taxon>
        <taxon>Chromadorea</taxon>
        <taxon>Rhabditida</taxon>
        <taxon>Spirurina</taxon>
        <taxon>Spiruromorpha</taxon>
        <taxon>Filarioidea</taxon>
        <taxon>Onchocercidae</taxon>
        <taxon>Brugia</taxon>
    </lineage>
</organism>
<proteinExistence type="predicted"/>
<keyword evidence="2" id="KW-1185">Reference proteome</keyword>
<dbReference type="KEGG" id="bmy:BM_BM17167"/>
<evidence type="ECO:0000313" key="2">
    <source>
        <dbReference type="Proteomes" id="UP000006672"/>
    </source>
</evidence>
<dbReference type="CTD" id="66058622"/>
<name>A0A4E9FT69_BRUMA</name>
<evidence type="ECO:0000313" key="3">
    <source>
        <dbReference type="WBParaSite" id="Bm17167.1"/>
    </source>
</evidence>
<reference evidence="2" key="1">
    <citation type="journal article" date="2007" name="Science">
        <title>Draft genome of the filarial nematode parasite Brugia malayi.</title>
        <authorList>
            <person name="Ghedin E."/>
            <person name="Wang S."/>
            <person name="Spiro D."/>
            <person name="Caler E."/>
            <person name="Zhao Q."/>
            <person name="Crabtree J."/>
            <person name="Allen J.E."/>
            <person name="Delcher A.L."/>
            <person name="Guiliano D.B."/>
            <person name="Miranda-Saavedra D."/>
            <person name="Angiuoli S.V."/>
            <person name="Creasy T."/>
            <person name="Amedeo P."/>
            <person name="Haas B."/>
            <person name="El-Sayed N.M."/>
            <person name="Wortman J.R."/>
            <person name="Feldblyum T."/>
            <person name="Tallon L."/>
            <person name="Schatz M."/>
            <person name="Shumway M."/>
            <person name="Koo H."/>
            <person name="Salzberg S.L."/>
            <person name="Schobel S."/>
            <person name="Pertea M."/>
            <person name="Pop M."/>
            <person name="White O."/>
            <person name="Barton G.J."/>
            <person name="Carlow C.K."/>
            <person name="Crawford M.J."/>
            <person name="Daub J."/>
            <person name="Dimmic M.W."/>
            <person name="Estes C.F."/>
            <person name="Foster J.M."/>
            <person name="Ganatra M."/>
            <person name="Gregory W.F."/>
            <person name="Johnson N.M."/>
            <person name="Jin J."/>
            <person name="Komuniecki R."/>
            <person name="Korf I."/>
            <person name="Kumar S."/>
            <person name="Laney S."/>
            <person name="Li B.W."/>
            <person name="Li W."/>
            <person name="Lindblom T.H."/>
            <person name="Lustigman S."/>
            <person name="Ma D."/>
            <person name="Maina C.V."/>
            <person name="Martin D.M."/>
            <person name="McCarter J.P."/>
            <person name="McReynolds L."/>
            <person name="Mitreva M."/>
            <person name="Nutman T.B."/>
            <person name="Parkinson J."/>
            <person name="Peregrin-Alvarez J.M."/>
            <person name="Poole C."/>
            <person name="Ren Q."/>
            <person name="Saunders L."/>
            <person name="Sluder A.E."/>
            <person name="Smith K."/>
            <person name="Stanke M."/>
            <person name="Unnasch T.R."/>
            <person name="Ware J."/>
            <person name="Wei A.D."/>
            <person name="Weil G."/>
            <person name="Williams D.J."/>
            <person name="Zhang Y."/>
            <person name="Williams S.A."/>
            <person name="Fraser-Liggett C."/>
            <person name="Slatko B."/>
            <person name="Blaxter M.L."/>
            <person name="Scott A.L."/>
        </authorList>
    </citation>
    <scope>NUCLEOTIDE SEQUENCE</scope>
    <source>
        <strain evidence="2">FR3</strain>
    </source>
</reference>
<dbReference type="RefSeq" id="XP_042938867.1">
    <property type="nucleotide sequence ID" value="XM_043082933.1"/>
</dbReference>
<reference evidence="3" key="3">
    <citation type="submission" date="2022-04" db="UniProtKB">
        <authorList>
            <consortium name="WormBaseParasite"/>
        </authorList>
    </citation>
    <scope>IDENTIFICATION</scope>
</reference>
<dbReference type="Proteomes" id="UP000006672">
    <property type="component" value="Unassembled WGS sequence"/>
</dbReference>
<protein>
    <submittedName>
        <fullName evidence="1 3">Uncharacterized protein</fullName>
    </submittedName>
</protein>
<dbReference type="AlphaFoldDB" id="A0A4E9FT69"/>
<reference evidence="1" key="2">
    <citation type="submission" date="2019-04" db="EMBL/GenBank/DDBJ databases">
        <authorList>
            <person name="Howe K."/>
            <person name="Paulini M."/>
            <person name="Williams G."/>
        </authorList>
    </citation>
    <scope>NUCLEOTIDE SEQUENCE [LARGE SCALE GENOMIC DNA]</scope>
    <source>
        <strain evidence="1">FR3</strain>
    </source>
</reference>